<evidence type="ECO:0000256" key="4">
    <source>
        <dbReference type="ARBA" id="ARBA00022694"/>
    </source>
</evidence>
<comment type="cofactor">
    <cofactor evidence="2">
        <name>Mg(2+)</name>
        <dbReference type="ChEBI" id="CHEBI:18420"/>
    </cofactor>
</comment>
<dbReference type="Gene3D" id="3.90.1640.10">
    <property type="entry name" value="inorganic pyrophosphatase (n-terminal core)"/>
    <property type="match status" value="1"/>
</dbReference>
<accession>A0A2M7VG64</accession>
<evidence type="ECO:0000256" key="10">
    <source>
        <dbReference type="ARBA" id="ARBA00022884"/>
    </source>
</evidence>
<dbReference type="InterPro" id="IPR004097">
    <property type="entry name" value="DHHA2"/>
</dbReference>
<dbReference type="SMART" id="SM01131">
    <property type="entry name" value="DHHA2"/>
    <property type="match status" value="1"/>
</dbReference>
<dbReference type="Proteomes" id="UP000230405">
    <property type="component" value="Unassembled WGS sequence"/>
</dbReference>
<dbReference type="Pfam" id="PF01368">
    <property type="entry name" value="DHH"/>
    <property type="match status" value="1"/>
</dbReference>
<proteinExistence type="inferred from homology"/>
<dbReference type="SUPFAM" id="SSF55811">
    <property type="entry name" value="Nudix"/>
    <property type="match status" value="1"/>
</dbReference>
<dbReference type="PANTHER" id="PTHR47788">
    <property type="entry name" value="POLYA POLYMERASE"/>
    <property type="match status" value="1"/>
</dbReference>
<evidence type="ECO:0000256" key="1">
    <source>
        <dbReference type="ARBA" id="ARBA00001936"/>
    </source>
</evidence>
<dbReference type="InterPro" id="IPR015797">
    <property type="entry name" value="NUDIX_hydrolase-like_dom_sf"/>
</dbReference>
<evidence type="ECO:0000313" key="14">
    <source>
        <dbReference type="Proteomes" id="UP000230405"/>
    </source>
</evidence>
<dbReference type="Pfam" id="PF02833">
    <property type="entry name" value="DHHA2"/>
    <property type="match status" value="1"/>
</dbReference>
<keyword evidence="11" id="KW-0464">Manganese</keyword>
<evidence type="ECO:0000256" key="7">
    <source>
        <dbReference type="ARBA" id="ARBA00022741"/>
    </source>
</evidence>
<dbReference type="Gene3D" id="3.10.310.20">
    <property type="entry name" value="DHHA2 domain"/>
    <property type="match status" value="1"/>
</dbReference>
<dbReference type="InterPro" id="IPR038222">
    <property type="entry name" value="DHHA2_dom_sf"/>
</dbReference>
<keyword evidence="5" id="KW-0548">Nucleotidyltransferase</keyword>
<dbReference type="InterPro" id="IPR038763">
    <property type="entry name" value="DHH_sf"/>
</dbReference>
<dbReference type="InterPro" id="IPR052390">
    <property type="entry name" value="tRNA_nt/polyA_polymerase"/>
</dbReference>
<keyword evidence="9" id="KW-0460">Magnesium</keyword>
<evidence type="ECO:0000256" key="6">
    <source>
        <dbReference type="ARBA" id="ARBA00022723"/>
    </source>
</evidence>
<keyword evidence="5" id="KW-0808">Transferase</keyword>
<dbReference type="GO" id="GO:0003723">
    <property type="term" value="F:RNA binding"/>
    <property type="evidence" value="ECO:0007669"/>
    <property type="project" value="UniProtKB-KW"/>
</dbReference>
<dbReference type="AlphaFoldDB" id="A0A2M7VG64"/>
<keyword evidence="4" id="KW-0819">tRNA processing</keyword>
<protein>
    <recommendedName>
        <fullName evidence="12">Nudix hydrolase domain-containing protein</fullName>
    </recommendedName>
</protein>
<evidence type="ECO:0000256" key="2">
    <source>
        <dbReference type="ARBA" id="ARBA00001946"/>
    </source>
</evidence>
<evidence type="ECO:0000256" key="11">
    <source>
        <dbReference type="ARBA" id="ARBA00023211"/>
    </source>
</evidence>
<comment type="caution">
    <text evidence="13">The sequence shown here is derived from an EMBL/GenBank/DDBJ whole genome shotgun (WGS) entry which is preliminary data.</text>
</comment>
<dbReference type="InterPro" id="IPR001667">
    <property type="entry name" value="DDH_dom"/>
</dbReference>
<dbReference type="GO" id="GO:0005737">
    <property type="term" value="C:cytoplasm"/>
    <property type="evidence" value="ECO:0007669"/>
    <property type="project" value="InterPro"/>
</dbReference>
<dbReference type="EMBL" id="PFPO01000016">
    <property type="protein sequence ID" value="PIZ99668.1"/>
    <property type="molecule type" value="Genomic_DNA"/>
</dbReference>
<dbReference type="Gene3D" id="3.90.79.10">
    <property type="entry name" value="Nucleoside Triphosphate Pyrophosphohydrolase"/>
    <property type="match status" value="1"/>
</dbReference>
<gene>
    <name evidence="13" type="ORF">COX77_00910</name>
</gene>
<evidence type="ECO:0000259" key="12">
    <source>
        <dbReference type="PROSITE" id="PS51462"/>
    </source>
</evidence>
<name>A0A2M7VG64_9BACT</name>
<dbReference type="GO" id="GO:0016779">
    <property type="term" value="F:nucleotidyltransferase activity"/>
    <property type="evidence" value="ECO:0007669"/>
    <property type="project" value="UniProtKB-KW"/>
</dbReference>
<sequence length="449" mass="50613">MKPILITCYVNPDLDGVAGALAYSEWLQKIGKEVTVGIFGEPHEEAKFVLDRFHFTYPQIIKDAGFYDEVILVDASDLIGLEGNIAPDKVIEIIDHRKINEADKFPKAQVQIELVGAAATLIAEKFMQNNVEISEKSATLLSSAIISNTLNFKGGVTTDRDRAAVEWLSHYRQMPADFWRELFSAKSNLAGPKLAERIEGDFAWFVLGGRRIGIAQIEMIGADELISERSNEILKSLDKMKTDLNLDLVFQNTIELEKGKNYIITADELTKIILTRILKVKFVGICAETESLIMRKQIVPLLKEELEKEYQGIIALFYRETDGLREFLVVKNAVTGNMSFVAGAQEDFDRTLVDTLKRETFEELGLRIADDIIQPTDIKQRFIFNSQKKERAGCHGSYQVFLINATNIKSAIVGTSELKEVQWLDQDAVLISLTFPDLREVFLQAIKNL</sequence>
<evidence type="ECO:0000256" key="3">
    <source>
        <dbReference type="ARBA" id="ARBA00007265"/>
    </source>
</evidence>
<keyword evidence="10" id="KW-0694">RNA-binding</keyword>
<feature type="domain" description="Nudix hydrolase" evidence="12">
    <location>
        <begin position="308"/>
        <end position="446"/>
    </location>
</feature>
<dbReference type="GO" id="GO:0046872">
    <property type="term" value="F:metal ion binding"/>
    <property type="evidence" value="ECO:0007669"/>
    <property type="project" value="UniProtKB-KW"/>
</dbReference>
<comment type="cofactor">
    <cofactor evidence="1">
        <name>Mn(2+)</name>
        <dbReference type="ChEBI" id="CHEBI:29035"/>
    </cofactor>
</comment>
<evidence type="ECO:0000313" key="13">
    <source>
        <dbReference type="EMBL" id="PIZ99668.1"/>
    </source>
</evidence>
<evidence type="ECO:0000256" key="5">
    <source>
        <dbReference type="ARBA" id="ARBA00022695"/>
    </source>
</evidence>
<dbReference type="PANTHER" id="PTHR47788:SF1">
    <property type="entry name" value="A-ADDING TRNA NUCLEOTIDYLTRANSFERASE"/>
    <property type="match status" value="1"/>
</dbReference>
<dbReference type="PROSITE" id="PS51462">
    <property type="entry name" value="NUDIX"/>
    <property type="match status" value="1"/>
</dbReference>
<keyword evidence="6" id="KW-0479">Metal-binding</keyword>
<comment type="similarity">
    <text evidence="3">Belongs to the tRNA nucleotidyltransferase/poly(A) polymerase family.</text>
</comment>
<reference evidence="14" key="1">
    <citation type="submission" date="2017-09" db="EMBL/GenBank/DDBJ databases">
        <title>Depth-based differentiation of microbial function through sediment-hosted aquifers and enrichment of novel symbionts in the deep terrestrial subsurface.</title>
        <authorList>
            <person name="Probst A.J."/>
            <person name="Ladd B."/>
            <person name="Jarett J.K."/>
            <person name="Geller-Mcgrath D.E."/>
            <person name="Sieber C.M.K."/>
            <person name="Emerson J.B."/>
            <person name="Anantharaman K."/>
            <person name="Thomas B.C."/>
            <person name="Malmstrom R."/>
            <person name="Stieglmeier M."/>
            <person name="Klingl A."/>
            <person name="Woyke T."/>
            <person name="Ryan C.M."/>
            <person name="Banfield J.F."/>
        </authorList>
    </citation>
    <scope>NUCLEOTIDE SEQUENCE [LARGE SCALE GENOMIC DNA]</scope>
</reference>
<dbReference type="GO" id="GO:0000166">
    <property type="term" value="F:nucleotide binding"/>
    <property type="evidence" value="ECO:0007669"/>
    <property type="project" value="UniProtKB-KW"/>
</dbReference>
<organism evidence="13 14">
    <name type="scientific">Candidatus Komeilibacteria bacterium CG_4_10_14_0_2_um_filter_37_10</name>
    <dbReference type="NCBI Taxonomy" id="1974470"/>
    <lineage>
        <taxon>Bacteria</taxon>
        <taxon>Candidatus Komeiliibacteriota</taxon>
    </lineage>
</organism>
<evidence type="ECO:0000256" key="9">
    <source>
        <dbReference type="ARBA" id="ARBA00022842"/>
    </source>
</evidence>
<dbReference type="InterPro" id="IPR000086">
    <property type="entry name" value="NUDIX_hydrolase_dom"/>
</dbReference>
<keyword evidence="7" id="KW-0547">Nucleotide-binding</keyword>
<keyword evidence="8" id="KW-0378">Hydrolase</keyword>
<dbReference type="Pfam" id="PF00293">
    <property type="entry name" value="NUDIX"/>
    <property type="match status" value="1"/>
</dbReference>
<dbReference type="SUPFAM" id="SSF64182">
    <property type="entry name" value="DHH phosphoesterases"/>
    <property type="match status" value="1"/>
</dbReference>
<dbReference type="GO" id="GO:0016462">
    <property type="term" value="F:pyrophosphatase activity"/>
    <property type="evidence" value="ECO:0007669"/>
    <property type="project" value="InterPro"/>
</dbReference>
<evidence type="ECO:0000256" key="8">
    <source>
        <dbReference type="ARBA" id="ARBA00022801"/>
    </source>
</evidence>
<dbReference type="GO" id="GO:0008033">
    <property type="term" value="P:tRNA processing"/>
    <property type="evidence" value="ECO:0007669"/>
    <property type="project" value="UniProtKB-KW"/>
</dbReference>